<feature type="binding site" evidence="5">
    <location>
        <position position="40"/>
    </location>
    <ligand>
        <name>AMP</name>
        <dbReference type="ChEBI" id="CHEBI:456215"/>
    </ligand>
</feature>
<feature type="region of interest" description="NMP" evidence="5">
    <location>
        <begin position="34"/>
        <end position="63"/>
    </location>
</feature>
<dbReference type="HAMAP" id="MF_00235">
    <property type="entry name" value="Adenylate_kinase_Adk"/>
    <property type="match status" value="1"/>
</dbReference>
<feature type="binding site" evidence="5">
    <location>
        <position position="165"/>
    </location>
    <ligand>
        <name>AMP</name>
        <dbReference type="ChEBI" id="CHEBI:456215"/>
    </ligand>
</feature>
<dbReference type="SMART" id="SM00382">
    <property type="entry name" value="AAA"/>
    <property type="match status" value="1"/>
</dbReference>
<comment type="domain">
    <text evidence="5">Consists of three domains, a large central CORE domain and two small peripheral domains, NMPbind and LID, which undergo movements during catalysis. The LID domain closes over the site of phosphoryl transfer upon ATP binding. Assembling and dissambling the active center during each catalytic cycle provides an effective means to prevent ATP hydrolysis.</text>
</comment>
<feature type="binding site" evidence="5">
    <location>
        <position position="35"/>
    </location>
    <ligand>
        <name>AMP</name>
        <dbReference type="ChEBI" id="CHEBI:456215"/>
    </ligand>
</feature>
<feature type="binding site" evidence="5">
    <location>
        <begin position="61"/>
        <end position="63"/>
    </location>
    <ligand>
        <name>AMP</name>
        <dbReference type="ChEBI" id="CHEBI:456215"/>
    </ligand>
</feature>
<keyword evidence="10" id="KW-1185">Reference proteome</keyword>
<comment type="subcellular location">
    <subcellularLocation>
        <location evidence="5 7">Cytoplasm</location>
    </subcellularLocation>
</comment>
<comment type="catalytic activity">
    <reaction evidence="5 7">
        <text>AMP + ATP = 2 ADP</text>
        <dbReference type="Rhea" id="RHEA:12973"/>
        <dbReference type="ChEBI" id="CHEBI:30616"/>
        <dbReference type="ChEBI" id="CHEBI:456215"/>
        <dbReference type="ChEBI" id="CHEBI:456216"/>
        <dbReference type="EC" id="2.7.4.3"/>
    </reaction>
</comment>
<feature type="binding site" evidence="5">
    <location>
        <position position="176"/>
    </location>
    <ligand>
        <name>AMP</name>
        <dbReference type="ChEBI" id="CHEBI:456215"/>
    </ligand>
</feature>
<keyword evidence="5 7" id="KW-0067">ATP-binding</keyword>
<dbReference type="CDD" id="cd01428">
    <property type="entry name" value="ADK"/>
    <property type="match status" value="1"/>
</dbReference>
<name>B8GB07_CHLAD</name>
<evidence type="ECO:0000313" key="10">
    <source>
        <dbReference type="Proteomes" id="UP000002508"/>
    </source>
</evidence>
<keyword evidence="4 5" id="KW-0418">Kinase</keyword>
<comment type="subunit">
    <text evidence="5 7">Monomer.</text>
</comment>
<organism evidence="9 10">
    <name type="scientific">Chloroflexus aggregans (strain MD-66 / DSM 9485)</name>
    <dbReference type="NCBI Taxonomy" id="326427"/>
    <lineage>
        <taxon>Bacteria</taxon>
        <taxon>Bacillati</taxon>
        <taxon>Chloroflexota</taxon>
        <taxon>Chloroflexia</taxon>
        <taxon>Chloroflexales</taxon>
        <taxon>Chloroflexineae</taxon>
        <taxon>Chloroflexaceae</taxon>
        <taxon>Chloroflexus</taxon>
    </lineage>
</organism>
<evidence type="ECO:0000256" key="4">
    <source>
        <dbReference type="ARBA" id="ARBA00022777"/>
    </source>
</evidence>
<dbReference type="GO" id="GO:0005524">
    <property type="term" value="F:ATP binding"/>
    <property type="evidence" value="ECO:0007669"/>
    <property type="project" value="UniProtKB-UniRule"/>
</dbReference>
<dbReference type="KEGG" id="cag:Cagg_3771"/>
<dbReference type="EC" id="2.7.4.3" evidence="5 7"/>
<evidence type="ECO:0000256" key="6">
    <source>
        <dbReference type="RuleBase" id="RU003330"/>
    </source>
</evidence>
<accession>B8GB07</accession>
<dbReference type="InterPro" id="IPR000850">
    <property type="entry name" value="Adenylat/UMP-CMP_kin"/>
</dbReference>
<feature type="binding site" evidence="5">
    <location>
        <position position="131"/>
    </location>
    <ligand>
        <name>ATP</name>
        <dbReference type="ChEBI" id="CHEBI:30616"/>
    </ligand>
</feature>
<dbReference type="STRING" id="326427.Cagg_3771"/>
<evidence type="ECO:0000256" key="5">
    <source>
        <dbReference type="HAMAP-Rule" id="MF_00235"/>
    </source>
</evidence>
<dbReference type="AlphaFoldDB" id="B8GB07"/>
<dbReference type="InterPro" id="IPR027417">
    <property type="entry name" value="P-loop_NTPase"/>
</dbReference>
<comment type="function">
    <text evidence="5">Catalyzes the reversible transfer of the terminal phosphate group between ATP and AMP. Plays an important role in cellular energy homeostasis and in adenine nucleotide metabolism.</text>
</comment>
<dbReference type="EMBL" id="CP001337">
    <property type="protein sequence ID" value="ACL26607.1"/>
    <property type="molecule type" value="Genomic_DNA"/>
</dbReference>
<dbReference type="Gene3D" id="3.40.50.300">
    <property type="entry name" value="P-loop containing nucleotide triphosphate hydrolases"/>
    <property type="match status" value="1"/>
</dbReference>
<keyword evidence="3 5" id="KW-0547">Nucleotide-binding</keyword>
<dbReference type="SUPFAM" id="SSF52540">
    <property type="entry name" value="P-loop containing nucleoside triphosphate hydrolases"/>
    <property type="match status" value="1"/>
</dbReference>
<proteinExistence type="inferred from homology"/>
<dbReference type="GO" id="GO:0004017">
    <property type="term" value="F:AMP kinase activity"/>
    <property type="evidence" value="ECO:0007669"/>
    <property type="project" value="UniProtKB-UniRule"/>
</dbReference>
<comment type="pathway">
    <text evidence="5">Purine metabolism; AMP biosynthesis via salvage pathway; AMP from ADP: step 1/1.</text>
</comment>
<comment type="similarity">
    <text evidence="5 6">Belongs to the adenylate kinase family.</text>
</comment>
<evidence type="ECO:0000256" key="2">
    <source>
        <dbReference type="ARBA" id="ARBA00022727"/>
    </source>
</evidence>
<dbReference type="InterPro" id="IPR033690">
    <property type="entry name" value="Adenylat_kinase_CS"/>
</dbReference>
<dbReference type="PROSITE" id="PS00113">
    <property type="entry name" value="ADENYLATE_KINASE"/>
    <property type="match status" value="1"/>
</dbReference>
<keyword evidence="5" id="KW-0963">Cytoplasm</keyword>
<feature type="domain" description="AAA+ ATPase" evidence="8">
    <location>
        <begin position="3"/>
        <end position="184"/>
    </location>
</feature>
<keyword evidence="1 5" id="KW-0808">Transferase</keyword>
<dbReference type="GO" id="GO:0005737">
    <property type="term" value="C:cytoplasm"/>
    <property type="evidence" value="ECO:0007669"/>
    <property type="project" value="UniProtKB-SubCell"/>
</dbReference>
<dbReference type="eggNOG" id="COG0563">
    <property type="taxonomic scope" value="Bacteria"/>
</dbReference>
<evidence type="ECO:0000256" key="7">
    <source>
        <dbReference type="RuleBase" id="RU003331"/>
    </source>
</evidence>
<evidence type="ECO:0000256" key="3">
    <source>
        <dbReference type="ARBA" id="ARBA00022741"/>
    </source>
</evidence>
<evidence type="ECO:0000313" key="9">
    <source>
        <dbReference type="EMBL" id="ACL26607.1"/>
    </source>
</evidence>
<feature type="binding site" evidence="5">
    <location>
        <begin position="14"/>
        <end position="19"/>
    </location>
    <ligand>
        <name>ATP</name>
        <dbReference type="ChEBI" id="CHEBI:30616"/>
    </ligand>
</feature>
<dbReference type="Pfam" id="PF00406">
    <property type="entry name" value="ADK"/>
    <property type="match status" value="1"/>
</dbReference>
<reference evidence="9" key="1">
    <citation type="submission" date="2008-12" db="EMBL/GenBank/DDBJ databases">
        <title>Complete sequence of Chloroflexus aggregans DSM 9485.</title>
        <authorList>
            <consortium name="US DOE Joint Genome Institute"/>
            <person name="Lucas S."/>
            <person name="Copeland A."/>
            <person name="Lapidus A."/>
            <person name="Glavina del Rio T."/>
            <person name="Dalin E."/>
            <person name="Tice H."/>
            <person name="Pitluck S."/>
            <person name="Foster B."/>
            <person name="Larimer F."/>
            <person name="Land M."/>
            <person name="Hauser L."/>
            <person name="Kyrpides N."/>
            <person name="Mikhailova N."/>
            <person name="Bryant D."/>
            <person name="Richardson P."/>
        </authorList>
    </citation>
    <scope>NUCLEOTIDE SEQUENCE</scope>
    <source>
        <strain evidence="9">DSM 9485</strain>
    </source>
</reference>
<comment type="caution">
    <text evidence="5">Lacks conserved residue(s) required for the propagation of feature annotation.</text>
</comment>
<evidence type="ECO:0000259" key="8">
    <source>
        <dbReference type="SMART" id="SM00382"/>
    </source>
</evidence>
<sequence length="222" mass="24479">MTVGKTILLIGPPGAGKTTIANLLAQETGIAVIATGQLLRTEIRAQSPIGRQIAALLEQGQLVPDAVMAELMRARLQTILPSQSCLLDGYPRSIAQAQMLDTMLAELRRQVNVVIVLDLSETAIMHRLGGRRVCRSPDGRDVTLHIDDTEQVAQCLAKGGVLSQRDDDRPEVIRARLRLYEQETTPVLDFYRHRGLVHHINADQSPEMVVAAINQVLQDHYI</sequence>
<dbReference type="Proteomes" id="UP000002508">
    <property type="component" value="Chromosome"/>
</dbReference>
<dbReference type="NCBIfam" id="TIGR01351">
    <property type="entry name" value="adk"/>
    <property type="match status" value="1"/>
</dbReference>
<dbReference type="InterPro" id="IPR003593">
    <property type="entry name" value="AAA+_ATPase"/>
</dbReference>
<dbReference type="InterPro" id="IPR006259">
    <property type="entry name" value="Adenyl_kin_sub"/>
</dbReference>
<feature type="binding site" evidence="5">
    <location>
        <begin position="89"/>
        <end position="92"/>
    </location>
    <ligand>
        <name>AMP</name>
        <dbReference type="ChEBI" id="CHEBI:456215"/>
    </ligand>
</feature>
<feature type="binding site" evidence="5">
    <location>
        <position position="204"/>
    </location>
    <ligand>
        <name>ATP</name>
        <dbReference type="ChEBI" id="CHEBI:30616"/>
    </ligand>
</feature>
<dbReference type="PANTHER" id="PTHR23359">
    <property type="entry name" value="NUCLEOTIDE KINASE"/>
    <property type="match status" value="1"/>
</dbReference>
<gene>
    <name evidence="5" type="primary">adk</name>
    <name evidence="9" type="ordered locus">Cagg_3771</name>
</gene>
<dbReference type="RefSeq" id="WP_015942452.1">
    <property type="nucleotide sequence ID" value="NC_011831.1"/>
</dbReference>
<dbReference type="HOGENOM" id="CLU_032354_1_2_0"/>
<evidence type="ECO:0000256" key="1">
    <source>
        <dbReference type="ARBA" id="ARBA00022679"/>
    </source>
</evidence>
<dbReference type="GO" id="GO:0044209">
    <property type="term" value="P:AMP salvage"/>
    <property type="evidence" value="ECO:0007669"/>
    <property type="project" value="UniProtKB-UniRule"/>
</dbReference>
<dbReference type="PRINTS" id="PR00094">
    <property type="entry name" value="ADENYLTKNASE"/>
</dbReference>
<protein>
    <recommendedName>
        <fullName evidence="5 7">Adenylate kinase</fullName>
        <shortName evidence="5">AK</shortName>
        <ecNumber evidence="5 7">2.7.4.3</ecNumber>
    </recommendedName>
    <alternativeName>
        <fullName evidence="5">ATP-AMP transphosphorylase</fullName>
    </alternativeName>
    <alternativeName>
        <fullName evidence="5">ATP:AMP phosphotransferase</fullName>
    </alternativeName>
    <alternativeName>
        <fullName evidence="5">Adenylate monophosphate kinase</fullName>
    </alternativeName>
</protein>
<dbReference type="UniPathway" id="UPA00588">
    <property type="reaction ID" value="UER00649"/>
</dbReference>
<keyword evidence="2 5" id="KW-0545">Nucleotide biosynthesis</keyword>
<feature type="binding site" evidence="5">
    <location>
        <position position="96"/>
    </location>
    <ligand>
        <name>AMP</name>
        <dbReference type="ChEBI" id="CHEBI:456215"/>
    </ligand>
</feature>